<protein>
    <submittedName>
        <fullName evidence="1">Uncharacterized protein</fullName>
    </submittedName>
</protein>
<name>A0ABD6XLP3_ENTAG</name>
<accession>A0ABD6XLP3</accession>
<reference evidence="1 2" key="1">
    <citation type="submission" date="2018-05" db="EMBL/GenBank/DDBJ databases">
        <title>Genomic Encyclopedia of Type Strains, Phase IV (KMG-V): Genome sequencing to study the core and pangenomes of soil and plant-associated prokaryotes.</title>
        <authorList>
            <person name="Whitman W."/>
        </authorList>
    </citation>
    <scope>NUCLEOTIDE SEQUENCE [LARGE SCALE GENOMIC DNA]</scope>
    <source>
        <strain evidence="1 2">PNG 92-11</strain>
    </source>
</reference>
<sequence>MRQLKLSCTFKRDMKRLSRIEKNLHQLLEPVIDSL</sequence>
<comment type="caution">
    <text evidence="1">The sequence shown here is derived from an EMBL/GenBank/DDBJ whole genome shotgun (WGS) entry which is preliminary data.</text>
</comment>
<proteinExistence type="predicted"/>
<gene>
    <name evidence="1" type="ORF">C7430_11566</name>
</gene>
<evidence type="ECO:0000313" key="1">
    <source>
        <dbReference type="EMBL" id="PWJ74544.1"/>
    </source>
</evidence>
<evidence type="ECO:0000313" key="2">
    <source>
        <dbReference type="Proteomes" id="UP000245996"/>
    </source>
</evidence>
<dbReference type="Proteomes" id="UP000245996">
    <property type="component" value="Unassembled WGS sequence"/>
</dbReference>
<dbReference type="EMBL" id="QGHE01000015">
    <property type="protein sequence ID" value="PWJ74544.1"/>
    <property type="molecule type" value="Genomic_DNA"/>
</dbReference>
<organism evidence="1 2">
    <name type="scientific">Enterobacter agglomerans</name>
    <name type="common">Erwinia herbicola</name>
    <name type="synonym">Pantoea agglomerans</name>
    <dbReference type="NCBI Taxonomy" id="549"/>
    <lineage>
        <taxon>Bacteria</taxon>
        <taxon>Pseudomonadati</taxon>
        <taxon>Pseudomonadota</taxon>
        <taxon>Gammaproteobacteria</taxon>
        <taxon>Enterobacterales</taxon>
        <taxon>Erwiniaceae</taxon>
        <taxon>Pantoea</taxon>
        <taxon>Pantoea agglomerans group</taxon>
    </lineage>
</organism>
<dbReference type="AlphaFoldDB" id="A0ABD6XLP3"/>